<feature type="region of interest" description="Disordered" evidence="1">
    <location>
        <begin position="339"/>
        <end position="358"/>
    </location>
</feature>
<accession>A0A556ANT8</accession>
<dbReference type="PROSITE" id="PS51257">
    <property type="entry name" value="PROKAR_LIPOPROTEIN"/>
    <property type="match status" value="1"/>
</dbReference>
<evidence type="ECO:0000256" key="1">
    <source>
        <dbReference type="SAM" id="MobiDB-lite"/>
    </source>
</evidence>
<dbReference type="Proteomes" id="UP000318405">
    <property type="component" value="Unassembled WGS sequence"/>
</dbReference>
<dbReference type="Pfam" id="PF12974">
    <property type="entry name" value="Phosphonate-bd"/>
    <property type="match status" value="1"/>
</dbReference>
<evidence type="ECO:0000313" key="3">
    <source>
        <dbReference type="EMBL" id="TSH94541.1"/>
    </source>
</evidence>
<gene>
    <name evidence="3" type="ORF">FOZ76_12475</name>
</gene>
<name>A0A556ANT8_9BURK</name>
<evidence type="ECO:0000313" key="4">
    <source>
        <dbReference type="Proteomes" id="UP000318405"/>
    </source>
</evidence>
<dbReference type="OrthoDB" id="286202at2"/>
<organism evidence="3 4">
    <name type="scientific">Verticiella sediminum</name>
    <dbReference type="NCBI Taxonomy" id="1247510"/>
    <lineage>
        <taxon>Bacteria</taxon>
        <taxon>Pseudomonadati</taxon>
        <taxon>Pseudomonadota</taxon>
        <taxon>Betaproteobacteria</taxon>
        <taxon>Burkholderiales</taxon>
        <taxon>Alcaligenaceae</taxon>
        <taxon>Verticiella</taxon>
    </lineage>
</organism>
<proteinExistence type="predicted"/>
<keyword evidence="2" id="KW-0732">Signal</keyword>
<dbReference type="Gene3D" id="3.40.190.10">
    <property type="entry name" value="Periplasmic binding protein-like II"/>
    <property type="match status" value="2"/>
</dbReference>
<protein>
    <submittedName>
        <fullName evidence="3">PhnD/SsuA/transferrin family substrate-binding protein</fullName>
    </submittedName>
</protein>
<dbReference type="PANTHER" id="PTHR30024">
    <property type="entry name" value="ALIPHATIC SULFONATES-BINDING PROTEIN-RELATED"/>
    <property type="match status" value="1"/>
</dbReference>
<dbReference type="SUPFAM" id="SSF53850">
    <property type="entry name" value="Periplasmic binding protein-like II"/>
    <property type="match status" value="1"/>
</dbReference>
<comment type="caution">
    <text evidence="3">The sequence shown here is derived from an EMBL/GenBank/DDBJ whole genome shotgun (WGS) entry which is preliminary data.</text>
</comment>
<reference evidence="3 4" key="1">
    <citation type="submission" date="2019-07" db="EMBL/GenBank/DDBJ databases">
        <title>Qingshengfaniella alkalisoli gen. nov., sp. nov., isolated from saline soil.</title>
        <authorList>
            <person name="Xu L."/>
            <person name="Huang X.-X."/>
            <person name="Sun J.-Q."/>
        </authorList>
    </citation>
    <scope>NUCLEOTIDE SEQUENCE [LARGE SCALE GENOMIC DNA]</scope>
    <source>
        <strain evidence="3 4">DSM 27279</strain>
    </source>
</reference>
<keyword evidence="4" id="KW-1185">Reference proteome</keyword>
<dbReference type="EMBL" id="VLTJ01000024">
    <property type="protein sequence ID" value="TSH94541.1"/>
    <property type="molecule type" value="Genomic_DNA"/>
</dbReference>
<evidence type="ECO:0000256" key="2">
    <source>
        <dbReference type="SAM" id="SignalP"/>
    </source>
</evidence>
<feature type="signal peptide" evidence="2">
    <location>
        <begin position="1"/>
        <end position="25"/>
    </location>
</feature>
<feature type="chain" id="PRO_5022089783" evidence="2">
    <location>
        <begin position="26"/>
        <end position="358"/>
    </location>
</feature>
<dbReference type="AlphaFoldDB" id="A0A556ANT8"/>
<sequence>MRRRLLAASLAGGLACLAPAGYAAAADDAFARELAAKVPKGTRLVIAEQSSQASVPWKQSGVGAGVPYEAVFANFNGGPAVLEALVSGGVDIGYIGEAPLPIALAAGVEDLVAVALVANPGSPASTYLVVQPGKGIDSVADLKGRSVAYPPGTGRHMILAGILHEHGLRLGEDVKGVQLAGAEVAPTFASGAVDAAIVLGNQYFRLGEPPILDDGVGHNWGLNALVARKSVLDDPARGPAIADFVRRAVAIYNWQAAHPDQWIQANFVEQQGLTFDQGKRLHEESGLGTFYPVDDRVLEVFQEIADGLEQTGALTRKVDVKPYVDARFNEIIARQNAADGVTPRPLENPHAPAAGQSR</sequence>